<dbReference type="AlphaFoldDB" id="A0AAD9FZC4"/>
<organism evidence="2 3">
    <name type="scientific">Phytophthora citrophthora</name>
    <dbReference type="NCBI Taxonomy" id="4793"/>
    <lineage>
        <taxon>Eukaryota</taxon>
        <taxon>Sar</taxon>
        <taxon>Stramenopiles</taxon>
        <taxon>Oomycota</taxon>
        <taxon>Peronosporomycetes</taxon>
        <taxon>Peronosporales</taxon>
        <taxon>Peronosporaceae</taxon>
        <taxon>Phytophthora</taxon>
    </lineage>
</organism>
<feature type="compositionally biased region" description="Low complexity" evidence="1">
    <location>
        <begin position="24"/>
        <end position="39"/>
    </location>
</feature>
<protein>
    <submittedName>
        <fullName evidence="2">Uncharacterized protein</fullName>
    </submittedName>
</protein>
<sequence>MTKSASRQKTNTSTGDAPSKPSGKANAAQAVKAEVPAAPTREVSPGKSTKANAKNVNAKNSTQTISLTELTPANVQRAREIRKTDCDHFQKFHNFYMANDTATASVINSKTNVKQEQVTQWLRGVVNPKTLASIEEIQETPSALLALLIVSAALNKYGEQELARRDGLGEMDYVVGSRFGTNGLRSKQHAPHNVGVNFLLQLVLGLAPEKRATCEVLREILIHEEHDRLALTPSNKGLQSESEAVASDSDDWAVLKQDQLRQMAKQAQSDKFQETMQQLGGEHLYNAVRMQLKQVGGASVWEAKKDKPALQAKNLRPRSGSADKNVKSQKNNGGQKQQQTAKKNGLQVKSVKKNLPVEIEKFALLPPPAPVIAKSATAKKEAVPTKKESAPIKKEAVPTKKESAPIKKEAASVKKEAVPTKKDGAPKDKGQQAKNPASEKNGKNGTPGKNAAPVKNVTAGAIVNNARDGRATVSKAK</sequence>
<dbReference type="Proteomes" id="UP001259832">
    <property type="component" value="Unassembled WGS sequence"/>
</dbReference>
<feature type="compositionally biased region" description="Polar residues" evidence="1">
    <location>
        <begin position="1"/>
        <end position="16"/>
    </location>
</feature>
<proteinExistence type="predicted"/>
<evidence type="ECO:0000313" key="3">
    <source>
        <dbReference type="Proteomes" id="UP001259832"/>
    </source>
</evidence>
<comment type="caution">
    <text evidence="2">The sequence shown here is derived from an EMBL/GenBank/DDBJ whole genome shotgun (WGS) entry which is preliminary data.</text>
</comment>
<feature type="compositionally biased region" description="Low complexity" evidence="1">
    <location>
        <begin position="328"/>
        <end position="345"/>
    </location>
</feature>
<evidence type="ECO:0000313" key="2">
    <source>
        <dbReference type="EMBL" id="KAK1929084.1"/>
    </source>
</evidence>
<accession>A0AAD9FZC4</accession>
<reference evidence="2" key="1">
    <citation type="submission" date="2023-08" db="EMBL/GenBank/DDBJ databases">
        <title>Reference Genome Resource for the Citrus Pathogen Phytophthora citrophthora.</title>
        <authorList>
            <person name="Moller H."/>
            <person name="Coetzee B."/>
            <person name="Rose L.J."/>
            <person name="Van Niekerk J.M."/>
        </authorList>
    </citation>
    <scope>NUCLEOTIDE SEQUENCE</scope>
    <source>
        <strain evidence="2">STE-U-9442</strain>
    </source>
</reference>
<keyword evidence="3" id="KW-1185">Reference proteome</keyword>
<feature type="region of interest" description="Disordered" evidence="1">
    <location>
        <begin position="306"/>
        <end position="349"/>
    </location>
</feature>
<feature type="region of interest" description="Disordered" evidence="1">
    <location>
        <begin position="375"/>
        <end position="477"/>
    </location>
</feature>
<name>A0AAD9FZC4_9STRA</name>
<evidence type="ECO:0000256" key="1">
    <source>
        <dbReference type="SAM" id="MobiDB-lite"/>
    </source>
</evidence>
<dbReference type="EMBL" id="JASMQC010000052">
    <property type="protein sequence ID" value="KAK1929084.1"/>
    <property type="molecule type" value="Genomic_DNA"/>
</dbReference>
<gene>
    <name evidence="2" type="ORF">P3T76_015377</name>
</gene>
<feature type="region of interest" description="Disordered" evidence="1">
    <location>
        <begin position="1"/>
        <end position="53"/>
    </location>
</feature>
<feature type="compositionally biased region" description="Basic and acidic residues" evidence="1">
    <location>
        <begin position="378"/>
        <end position="431"/>
    </location>
</feature>